<dbReference type="EMBL" id="NEDP02001165">
    <property type="protein sequence ID" value="OWF54019.1"/>
    <property type="molecule type" value="Genomic_DNA"/>
</dbReference>
<feature type="chain" id="PRO_5012307026" evidence="1">
    <location>
        <begin position="17"/>
        <end position="212"/>
    </location>
</feature>
<proteinExistence type="predicted"/>
<comment type="caution">
    <text evidence="2">The sequence shown here is derived from an EMBL/GenBank/DDBJ whole genome shotgun (WGS) entry which is preliminary data.</text>
</comment>
<feature type="signal peptide" evidence="1">
    <location>
        <begin position="1"/>
        <end position="16"/>
    </location>
</feature>
<dbReference type="GO" id="GO:0007160">
    <property type="term" value="P:cell-matrix adhesion"/>
    <property type="evidence" value="ECO:0007669"/>
    <property type="project" value="InterPro"/>
</dbReference>
<accession>A0A210QZ31</accession>
<sequence length="212" mass="22131">MLRLAVLACFAVLASAAGPCCTPKQWHGTESMVIGSMANGKAAQGYLTKASYMVNFDADSRRVALIGTSETNGYASNVKVLIDYNRNVQYTVSNGTCTKQIPNADPGSCVPANATVSGHGFLGVGSSAVNVTQYSFMIDRSTAYLTVTDNCIPVAETYYGVTNGTYAFTTIAFTGIKGGLSGNTVFNLPTECALGTGTINGGFAVGRRSYFA</sequence>
<name>A0A210QZ31_MIZYE</name>
<evidence type="ECO:0000256" key="1">
    <source>
        <dbReference type="SAM" id="SignalP"/>
    </source>
</evidence>
<dbReference type="PANTHER" id="PTHR10697">
    <property type="entry name" value="MAMMALIAN EPENDYMIN-RELATED PROTEIN 1"/>
    <property type="match status" value="1"/>
</dbReference>
<dbReference type="GO" id="GO:0005764">
    <property type="term" value="C:lysosome"/>
    <property type="evidence" value="ECO:0007669"/>
    <property type="project" value="TreeGrafter"/>
</dbReference>
<gene>
    <name evidence="2" type="ORF">KP79_PYT15302</name>
</gene>
<protein>
    <submittedName>
        <fullName evidence="2">Ependymin-related protein 1</fullName>
    </submittedName>
</protein>
<keyword evidence="1" id="KW-0732">Signal</keyword>
<dbReference type="GO" id="GO:0005576">
    <property type="term" value="C:extracellular region"/>
    <property type="evidence" value="ECO:0007669"/>
    <property type="project" value="InterPro"/>
</dbReference>
<dbReference type="InterPro" id="IPR001299">
    <property type="entry name" value="Ependymin"/>
</dbReference>
<evidence type="ECO:0000313" key="3">
    <source>
        <dbReference type="Proteomes" id="UP000242188"/>
    </source>
</evidence>
<dbReference type="OrthoDB" id="10001248at2759"/>
<dbReference type="Pfam" id="PF00811">
    <property type="entry name" value="Ependymin"/>
    <property type="match status" value="1"/>
</dbReference>
<reference evidence="2 3" key="1">
    <citation type="journal article" date="2017" name="Nat. Ecol. Evol.">
        <title>Scallop genome provides insights into evolution of bilaterian karyotype and development.</title>
        <authorList>
            <person name="Wang S."/>
            <person name="Zhang J."/>
            <person name="Jiao W."/>
            <person name="Li J."/>
            <person name="Xun X."/>
            <person name="Sun Y."/>
            <person name="Guo X."/>
            <person name="Huan P."/>
            <person name="Dong B."/>
            <person name="Zhang L."/>
            <person name="Hu X."/>
            <person name="Sun X."/>
            <person name="Wang J."/>
            <person name="Zhao C."/>
            <person name="Wang Y."/>
            <person name="Wang D."/>
            <person name="Huang X."/>
            <person name="Wang R."/>
            <person name="Lv J."/>
            <person name="Li Y."/>
            <person name="Zhang Z."/>
            <person name="Liu B."/>
            <person name="Lu W."/>
            <person name="Hui Y."/>
            <person name="Liang J."/>
            <person name="Zhou Z."/>
            <person name="Hou R."/>
            <person name="Li X."/>
            <person name="Liu Y."/>
            <person name="Li H."/>
            <person name="Ning X."/>
            <person name="Lin Y."/>
            <person name="Zhao L."/>
            <person name="Xing Q."/>
            <person name="Dou J."/>
            <person name="Li Y."/>
            <person name="Mao J."/>
            <person name="Guo H."/>
            <person name="Dou H."/>
            <person name="Li T."/>
            <person name="Mu C."/>
            <person name="Jiang W."/>
            <person name="Fu Q."/>
            <person name="Fu X."/>
            <person name="Miao Y."/>
            <person name="Liu J."/>
            <person name="Yu Q."/>
            <person name="Li R."/>
            <person name="Liao H."/>
            <person name="Li X."/>
            <person name="Kong Y."/>
            <person name="Jiang Z."/>
            <person name="Chourrout D."/>
            <person name="Li R."/>
            <person name="Bao Z."/>
        </authorList>
    </citation>
    <scope>NUCLEOTIDE SEQUENCE [LARGE SCALE GENOMIC DNA]</scope>
    <source>
        <strain evidence="2 3">PY_sf001</strain>
    </source>
</reference>
<dbReference type="Proteomes" id="UP000242188">
    <property type="component" value="Unassembled WGS sequence"/>
</dbReference>
<dbReference type="PANTHER" id="PTHR10697:SF13">
    <property type="entry name" value="RICIN B LECTIN DOMAIN-CONTAINING PROTEIN"/>
    <property type="match status" value="1"/>
</dbReference>
<dbReference type="AlphaFoldDB" id="A0A210QZ31"/>
<organism evidence="2 3">
    <name type="scientific">Mizuhopecten yessoensis</name>
    <name type="common">Japanese scallop</name>
    <name type="synonym">Patinopecten yessoensis</name>
    <dbReference type="NCBI Taxonomy" id="6573"/>
    <lineage>
        <taxon>Eukaryota</taxon>
        <taxon>Metazoa</taxon>
        <taxon>Spiralia</taxon>
        <taxon>Lophotrochozoa</taxon>
        <taxon>Mollusca</taxon>
        <taxon>Bivalvia</taxon>
        <taxon>Autobranchia</taxon>
        <taxon>Pteriomorphia</taxon>
        <taxon>Pectinida</taxon>
        <taxon>Pectinoidea</taxon>
        <taxon>Pectinidae</taxon>
        <taxon>Mizuhopecten</taxon>
    </lineage>
</organism>
<dbReference type="GO" id="GO:0005509">
    <property type="term" value="F:calcium ion binding"/>
    <property type="evidence" value="ECO:0007669"/>
    <property type="project" value="InterPro"/>
</dbReference>
<evidence type="ECO:0000313" key="2">
    <source>
        <dbReference type="EMBL" id="OWF54019.1"/>
    </source>
</evidence>
<keyword evidence="3" id="KW-1185">Reference proteome</keyword>